<gene>
    <name evidence="3" type="ORF">RF819_09610</name>
</gene>
<evidence type="ECO:0000256" key="1">
    <source>
        <dbReference type="SAM" id="Phobius"/>
    </source>
</evidence>
<keyword evidence="1" id="KW-0472">Membrane</keyword>
<keyword evidence="1" id="KW-1133">Transmembrane helix</keyword>
<keyword evidence="4" id="KW-1185">Reference proteome</keyword>
<dbReference type="Pfam" id="PF05170">
    <property type="entry name" value="AsmA"/>
    <property type="match status" value="1"/>
</dbReference>
<dbReference type="RefSeq" id="WP_078364775.1">
    <property type="nucleotide sequence ID" value="NZ_MTJN01000002.1"/>
</dbReference>
<dbReference type="GO" id="GO:0003824">
    <property type="term" value="F:catalytic activity"/>
    <property type="evidence" value="ECO:0007669"/>
    <property type="project" value="InterPro"/>
</dbReference>
<dbReference type="InterPro" id="IPR007844">
    <property type="entry name" value="AsmA"/>
</dbReference>
<dbReference type="GO" id="GO:0006793">
    <property type="term" value="P:phosphorus metabolic process"/>
    <property type="evidence" value="ECO:0007669"/>
    <property type="project" value="UniProtKB-ARBA"/>
</dbReference>
<dbReference type="PROSITE" id="PS50035">
    <property type="entry name" value="PLD"/>
    <property type="match status" value="1"/>
</dbReference>
<organism evidence="3 4">
    <name type="scientific">Rhodoferax fermentans</name>
    <dbReference type="NCBI Taxonomy" id="28066"/>
    <lineage>
        <taxon>Bacteria</taxon>
        <taxon>Pseudomonadati</taxon>
        <taxon>Pseudomonadota</taxon>
        <taxon>Betaproteobacteria</taxon>
        <taxon>Burkholderiales</taxon>
        <taxon>Comamonadaceae</taxon>
        <taxon>Rhodoferax</taxon>
    </lineage>
</organism>
<dbReference type="OrthoDB" id="5749006at2"/>
<evidence type="ECO:0000313" key="4">
    <source>
        <dbReference type="Proteomes" id="UP000190750"/>
    </source>
</evidence>
<protein>
    <recommendedName>
        <fullName evidence="2">PLD phosphodiesterase domain-containing protein</fullName>
    </recommendedName>
</protein>
<sequence>MVFPSLLVLRRYVLWALAALLTAVLLLVLVIALFGWNWLRAPMERMALQHTGRELVLSGDLTVDFGWPVARLHATGVRFANPAWAKEKQMVTADGVAVGLDLSSLLKRNIAFTEVRLEQASIFLEQSNKRKSWLLDINQQDENDRIHIGRVALDHGTLGYDDLDQKTSIRAQLATASGETSRATALDLSFSATGQFKGLPLKAQGSGGPVLALRDTSQPYPLKLTASLGPTQVQVDGTVTGLLAFSAVDMQMALSGGSLEQLYPLLGIAFPGTRAYSVAGHLWHVGQRWRFEKFSGRFGASDIAGFVEVTTGGQRPVLNAVLNSRLLALADLGPVIGARSGSLAQAVKDPQAQKRVLPELPFKTERWDSVDADVQLSAKTLRRAEALPLEDLSVHLKLQDSVLTLDPLNFGLAGGQLQTRITLDGRSTPIQASAQVRARKLLLSKLFPTVDLNQASIGQINGEFKLSGTGNSVGDMLASANGQVGLVVAGGQVSRLMMEKIGLHLWEILALNLTGDKLIKLRCAVADFQVKSGVMQTEALVVDTQVTTLLGSGNIDLAHEQLDLTLTPKTKTTSPVALRSPIYIRGSFAQPQVSVDKGQVAARAAGAVALGLVNPLLALLPLIDAGPGQDSDCGQLVRDARALPRPARSPGQVSK</sequence>
<name>A0A1T1ASB1_RHOFE</name>
<dbReference type="InterPro" id="IPR001736">
    <property type="entry name" value="PLipase_D/transphosphatidylase"/>
</dbReference>
<dbReference type="GO" id="GO:0005886">
    <property type="term" value="C:plasma membrane"/>
    <property type="evidence" value="ECO:0007669"/>
    <property type="project" value="TreeGrafter"/>
</dbReference>
<proteinExistence type="predicted"/>
<reference evidence="3 4" key="1">
    <citation type="submission" date="2017-01" db="EMBL/GenBank/DDBJ databases">
        <title>Genome sequencing of Rhodoferax fermentans JCM 7819.</title>
        <authorList>
            <person name="Kim Y.J."/>
            <person name="Farh M.E.-A."/>
            <person name="Yang D.-C."/>
        </authorList>
    </citation>
    <scope>NUCLEOTIDE SEQUENCE [LARGE SCALE GENOMIC DNA]</scope>
    <source>
        <strain evidence="3 4">JCM 7819</strain>
    </source>
</reference>
<dbReference type="EMBL" id="MTJN01000002">
    <property type="protein sequence ID" value="OOV06947.1"/>
    <property type="molecule type" value="Genomic_DNA"/>
</dbReference>
<dbReference type="STRING" id="28066.RF819_09610"/>
<dbReference type="InterPro" id="IPR052894">
    <property type="entry name" value="AsmA-related"/>
</dbReference>
<dbReference type="Proteomes" id="UP000190750">
    <property type="component" value="Unassembled WGS sequence"/>
</dbReference>
<feature type="transmembrane region" description="Helical" evidence="1">
    <location>
        <begin position="12"/>
        <end position="36"/>
    </location>
</feature>
<dbReference type="GO" id="GO:0090313">
    <property type="term" value="P:regulation of protein targeting to membrane"/>
    <property type="evidence" value="ECO:0007669"/>
    <property type="project" value="TreeGrafter"/>
</dbReference>
<comment type="caution">
    <text evidence="3">The sequence shown here is derived from an EMBL/GenBank/DDBJ whole genome shotgun (WGS) entry which is preliminary data.</text>
</comment>
<evidence type="ECO:0000259" key="2">
    <source>
        <dbReference type="PROSITE" id="PS50035"/>
    </source>
</evidence>
<feature type="domain" description="PLD phosphodiesterase" evidence="2">
    <location>
        <begin position="531"/>
        <end position="559"/>
    </location>
</feature>
<keyword evidence="1" id="KW-0812">Transmembrane</keyword>
<dbReference type="PANTHER" id="PTHR30441:SF9">
    <property type="entry name" value="ASMA FAMILY PROTEIN YHJG"/>
    <property type="match status" value="1"/>
</dbReference>
<evidence type="ECO:0000313" key="3">
    <source>
        <dbReference type="EMBL" id="OOV06947.1"/>
    </source>
</evidence>
<accession>A0A1T1ASB1</accession>
<dbReference type="AlphaFoldDB" id="A0A1T1ASB1"/>
<dbReference type="PANTHER" id="PTHR30441">
    <property type="entry name" value="DUF748 DOMAIN-CONTAINING PROTEIN"/>
    <property type="match status" value="1"/>
</dbReference>